<evidence type="ECO:0000313" key="3">
    <source>
        <dbReference type="Proteomes" id="UP001469553"/>
    </source>
</evidence>
<evidence type="ECO:0000313" key="2">
    <source>
        <dbReference type="EMBL" id="MEQ2289691.1"/>
    </source>
</evidence>
<sequence length="66" mass="6690">MSPPNTPFLQEGSSSTSSQETSFDVSPVSHTHTVGALTDDNSFSGLSSASSQVICDPCGFGSCTSS</sequence>
<accession>A0ABV0Y7L5</accession>
<name>A0ABV0Y7L5_9TELE</name>
<gene>
    <name evidence="2" type="ORF">AMECASPLE_035867</name>
</gene>
<feature type="compositionally biased region" description="Low complexity" evidence="1">
    <location>
        <begin position="10"/>
        <end position="22"/>
    </location>
</feature>
<evidence type="ECO:0000256" key="1">
    <source>
        <dbReference type="SAM" id="MobiDB-lite"/>
    </source>
</evidence>
<protein>
    <submittedName>
        <fullName evidence="2">Uncharacterized protein</fullName>
    </submittedName>
</protein>
<feature type="region of interest" description="Disordered" evidence="1">
    <location>
        <begin position="1"/>
        <end position="28"/>
    </location>
</feature>
<dbReference type="Proteomes" id="UP001469553">
    <property type="component" value="Unassembled WGS sequence"/>
</dbReference>
<proteinExistence type="predicted"/>
<comment type="caution">
    <text evidence="2">The sequence shown here is derived from an EMBL/GenBank/DDBJ whole genome shotgun (WGS) entry which is preliminary data.</text>
</comment>
<keyword evidence="3" id="KW-1185">Reference proteome</keyword>
<organism evidence="2 3">
    <name type="scientific">Ameca splendens</name>
    <dbReference type="NCBI Taxonomy" id="208324"/>
    <lineage>
        <taxon>Eukaryota</taxon>
        <taxon>Metazoa</taxon>
        <taxon>Chordata</taxon>
        <taxon>Craniata</taxon>
        <taxon>Vertebrata</taxon>
        <taxon>Euteleostomi</taxon>
        <taxon>Actinopterygii</taxon>
        <taxon>Neopterygii</taxon>
        <taxon>Teleostei</taxon>
        <taxon>Neoteleostei</taxon>
        <taxon>Acanthomorphata</taxon>
        <taxon>Ovalentaria</taxon>
        <taxon>Atherinomorphae</taxon>
        <taxon>Cyprinodontiformes</taxon>
        <taxon>Goodeidae</taxon>
        <taxon>Ameca</taxon>
    </lineage>
</organism>
<reference evidence="2 3" key="1">
    <citation type="submission" date="2021-06" db="EMBL/GenBank/DDBJ databases">
        <authorList>
            <person name="Palmer J.M."/>
        </authorList>
    </citation>
    <scope>NUCLEOTIDE SEQUENCE [LARGE SCALE GENOMIC DNA]</scope>
    <source>
        <strain evidence="2 3">AS_MEX2019</strain>
        <tissue evidence="2">Muscle</tissue>
    </source>
</reference>
<dbReference type="EMBL" id="JAHRIP010024291">
    <property type="protein sequence ID" value="MEQ2289691.1"/>
    <property type="molecule type" value="Genomic_DNA"/>
</dbReference>